<evidence type="ECO:0000256" key="1">
    <source>
        <dbReference type="SAM" id="MobiDB-lite"/>
    </source>
</evidence>
<sequence>MEQTEMSDSDQSPPSPLPKDLRKVPSPIRIDVPNRPRPVSSYNSPIVSRISNTPSSTRSGSPVSSGKDRTKNETPTKKDRRISNSRKNTNGVKSVKEPEGTIVIVGIDFGTTASGFAYADAINPNVIEIFDDWPCWQGYLKTSTSILYDSITGTAVQWGEETQVSLIRKRRRLMNSMDSNFKELEAFKMIIVKYGEEDAVELWKKAVVDYLTNFGAKLQQALQAVYPSISLSKNASIILSIPSFFSASVQSLLCECFERALSIPSSNLHFVYESVASAVYCMRLLPGHHEDVGCKFLVVTCGGETVQLTVRQLMENDKLRECTIQTGEICGAMEVEKEFEAWFGKRVGIDGLTKWKKEYYGQWKYLLHVFIKEVKYEFTGIEENFRPFRLDLLEFCPNLKYLVSESYRAQLKSVEWIIDVTFADVKSFFDPIVDKIIKLISDQIKQCENVDVMFIVGGFANSEYLVRRIKKEFKDTVKKITVPAQPIAAVLKGSVFY</sequence>
<feature type="compositionally biased region" description="Low complexity" evidence="1">
    <location>
        <begin position="53"/>
        <end position="65"/>
    </location>
</feature>
<gene>
    <name evidence="2" type="ORF">POCULU_LOCUS4480</name>
</gene>
<accession>A0A9N9AP32</accession>
<organism evidence="2 3">
    <name type="scientific">Paraglomus occultum</name>
    <dbReference type="NCBI Taxonomy" id="144539"/>
    <lineage>
        <taxon>Eukaryota</taxon>
        <taxon>Fungi</taxon>
        <taxon>Fungi incertae sedis</taxon>
        <taxon>Mucoromycota</taxon>
        <taxon>Glomeromycotina</taxon>
        <taxon>Glomeromycetes</taxon>
        <taxon>Paraglomerales</taxon>
        <taxon>Paraglomeraceae</taxon>
        <taxon>Paraglomus</taxon>
    </lineage>
</organism>
<dbReference type="Gene3D" id="3.30.420.40">
    <property type="match status" value="2"/>
</dbReference>
<feature type="compositionally biased region" description="Polar residues" evidence="1">
    <location>
        <begin position="40"/>
        <end position="52"/>
    </location>
</feature>
<dbReference type="PANTHER" id="PTHR14187:SF5">
    <property type="entry name" value="HEAT SHOCK 70 KDA PROTEIN 12A"/>
    <property type="match status" value="1"/>
</dbReference>
<dbReference type="PANTHER" id="PTHR14187">
    <property type="entry name" value="ALPHA KINASE/ELONGATION FACTOR 2 KINASE"/>
    <property type="match status" value="1"/>
</dbReference>
<evidence type="ECO:0000313" key="3">
    <source>
        <dbReference type="Proteomes" id="UP000789572"/>
    </source>
</evidence>
<reference evidence="2" key="1">
    <citation type="submission" date="2021-06" db="EMBL/GenBank/DDBJ databases">
        <authorList>
            <person name="Kallberg Y."/>
            <person name="Tangrot J."/>
            <person name="Rosling A."/>
        </authorList>
    </citation>
    <scope>NUCLEOTIDE SEQUENCE</scope>
    <source>
        <strain evidence="2">IA702</strain>
    </source>
</reference>
<feature type="non-terminal residue" evidence="2">
    <location>
        <position position="1"/>
    </location>
</feature>
<dbReference type="SUPFAM" id="SSF53067">
    <property type="entry name" value="Actin-like ATPase domain"/>
    <property type="match status" value="1"/>
</dbReference>
<dbReference type="AlphaFoldDB" id="A0A9N9AP32"/>
<evidence type="ECO:0000313" key="2">
    <source>
        <dbReference type="EMBL" id="CAG8539852.1"/>
    </source>
</evidence>
<comment type="caution">
    <text evidence="2">The sequence shown here is derived from an EMBL/GenBank/DDBJ whole genome shotgun (WGS) entry which is preliminary data.</text>
</comment>
<dbReference type="Proteomes" id="UP000789572">
    <property type="component" value="Unassembled WGS sequence"/>
</dbReference>
<dbReference type="EMBL" id="CAJVPJ010000584">
    <property type="protein sequence ID" value="CAG8539852.1"/>
    <property type="molecule type" value="Genomic_DNA"/>
</dbReference>
<dbReference type="Gene3D" id="3.90.640.10">
    <property type="entry name" value="Actin, Chain A, domain 4"/>
    <property type="match status" value="1"/>
</dbReference>
<protein>
    <submittedName>
        <fullName evidence="2">5874_t:CDS:1</fullName>
    </submittedName>
</protein>
<dbReference type="InterPro" id="IPR043129">
    <property type="entry name" value="ATPase_NBD"/>
</dbReference>
<keyword evidence="3" id="KW-1185">Reference proteome</keyword>
<feature type="region of interest" description="Disordered" evidence="1">
    <location>
        <begin position="1"/>
        <end position="94"/>
    </location>
</feature>
<feature type="compositionally biased region" description="Basic and acidic residues" evidence="1">
    <location>
        <begin position="66"/>
        <end position="77"/>
    </location>
</feature>
<name>A0A9N9AP32_9GLOM</name>
<dbReference type="OrthoDB" id="2963168at2759"/>
<proteinExistence type="predicted"/>